<protein>
    <submittedName>
        <fullName evidence="1">Uncharacterized protein</fullName>
    </submittedName>
</protein>
<dbReference type="Proteomes" id="UP000284006">
    <property type="component" value="Unassembled WGS sequence"/>
</dbReference>
<organism evidence="1 2">
    <name type="scientific">Massilia cavernae</name>
    <dbReference type="NCBI Taxonomy" id="2320864"/>
    <lineage>
        <taxon>Bacteria</taxon>
        <taxon>Pseudomonadati</taxon>
        <taxon>Pseudomonadota</taxon>
        <taxon>Betaproteobacteria</taxon>
        <taxon>Burkholderiales</taxon>
        <taxon>Oxalobacteraceae</taxon>
        <taxon>Telluria group</taxon>
        <taxon>Massilia</taxon>
    </lineage>
</organism>
<name>A0A418XXU9_9BURK</name>
<reference evidence="1 2" key="1">
    <citation type="submission" date="2018-09" db="EMBL/GenBank/DDBJ databases">
        <authorList>
            <person name="Zhu H."/>
        </authorList>
    </citation>
    <scope>NUCLEOTIDE SEQUENCE [LARGE SCALE GENOMIC DNA]</scope>
    <source>
        <strain evidence="1 2">K1S02-61</strain>
    </source>
</reference>
<gene>
    <name evidence="1" type="ORF">D3872_10175</name>
</gene>
<dbReference type="EMBL" id="QYUP01000095">
    <property type="protein sequence ID" value="RJG17742.1"/>
    <property type="molecule type" value="Genomic_DNA"/>
</dbReference>
<dbReference type="RefSeq" id="WP_119810672.1">
    <property type="nucleotide sequence ID" value="NZ_QYUP01000095.1"/>
</dbReference>
<dbReference type="AlphaFoldDB" id="A0A418XXU9"/>
<proteinExistence type="predicted"/>
<evidence type="ECO:0000313" key="2">
    <source>
        <dbReference type="Proteomes" id="UP000284006"/>
    </source>
</evidence>
<sequence>MRHDRTDRQTAIRVEKGLIIQGSSSTREAAQYLSARGVPLHVARRVLLTRHRRDMSSSGALPN</sequence>
<evidence type="ECO:0000313" key="1">
    <source>
        <dbReference type="EMBL" id="RJG17742.1"/>
    </source>
</evidence>
<comment type="caution">
    <text evidence="1">The sequence shown here is derived from an EMBL/GenBank/DDBJ whole genome shotgun (WGS) entry which is preliminary data.</text>
</comment>
<accession>A0A418XXU9</accession>
<keyword evidence="2" id="KW-1185">Reference proteome</keyword>